<accession>A0ACC1R6X3</accession>
<reference evidence="1" key="1">
    <citation type="submission" date="2022-07" db="EMBL/GenBank/DDBJ databases">
        <title>Genome Sequence of Lecanicillium saksenae.</title>
        <authorList>
            <person name="Buettner E."/>
        </authorList>
    </citation>
    <scope>NUCLEOTIDE SEQUENCE</scope>
    <source>
        <strain evidence="1">VT-O1</strain>
    </source>
</reference>
<gene>
    <name evidence="1" type="ORF">NLG97_g311</name>
</gene>
<dbReference type="EMBL" id="JANAKD010000009">
    <property type="protein sequence ID" value="KAJ3499476.1"/>
    <property type="molecule type" value="Genomic_DNA"/>
</dbReference>
<organism evidence="1 2">
    <name type="scientific">Lecanicillium saksenae</name>
    <dbReference type="NCBI Taxonomy" id="468837"/>
    <lineage>
        <taxon>Eukaryota</taxon>
        <taxon>Fungi</taxon>
        <taxon>Dikarya</taxon>
        <taxon>Ascomycota</taxon>
        <taxon>Pezizomycotina</taxon>
        <taxon>Sordariomycetes</taxon>
        <taxon>Hypocreomycetidae</taxon>
        <taxon>Hypocreales</taxon>
        <taxon>Cordycipitaceae</taxon>
        <taxon>Lecanicillium</taxon>
    </lineage>
</organism>
<evidence type="ECO:0000313" key="1">
    <source>
        <dbReference type="EMBL" id="KAJ3499476.1"/>
    </source>
</evidence>
<proteinExistence type="predicted"/>
<comment type="caution">
    <text evidence="1">The sequence shown here is derived from an EMBL/GenBank/DDBJ whole genome shotgun (WGS) entry which is preliminary data.</text>
</comment>
<dbReference type="Proteomes" id="UP001148737">
    <property type="component" value="Unassembled WGS sequence"/>
</dbReference>
<evidence type="ECO:0000313" key="2">
    <source>
        <dbReference type="Proteomes" id="UP001148737"/>
    </source>
</evidence>
<sequence length="447" mass="48013">MTNSQARSQTEMEHTPCELTAQGSTCSESITHKDAMTENKLPQAPQIDPPPNGGARAWLQVLAAYFLFFNTWGMINAFGAFQTYYNTALPRSASDIAWVGTLQGFLLMFMSGVTGPLFDRGYSRPLLITGTLAMSFGLMMTSLSNEYYQVFLAQGLVTGIGAGLLSVPGLAIISQYFSSKRGLATGIVASGGSVGALLFPIIFSRLQIQISFGWATRIIGFLVLSTLAMSTVLLRPRHPPAAKVRAMVDVSAFHSPEFLGITLAMFLYLMGLYVPVFYIGLYAEQVLNVDKAFSFYLLSILNATSIVGRAIVGPITDKIGALNMMIPIAASTGILQFAWISISSTAGVIIFCIFYGFFSGAYVTLLGALLAGMAPQVNKVGTWMGMNFCISSFGLLIGNPIAGALLQHGGFTSLQIFGGTMVFAGCLGFCLVRYIKLRKGVAWNMKA</sequence>
<keyword evidence="2" id="KW-1185">Reference proteome</keyword>
<protein>
    <submittedName>
        <fullName evidence="1">Uncharacterized protein</fullName>
    </submittedName>
</protein>
<name>A0ACC1R6X3_9HYPO</name>